<dbReference type="PANTHER" id="PTHR43386:SF23">
    <property type="entry name" value="ABC TRANSPORTER"/>
    <property type="match status" value="1"/>
</dbReference>
<feature type="transmembrane region" description="Helical" evidence="7">
    <location>
        <begin position="285"/>
        <end position="307"/>
    </location>
</feature>
<dbReference type="Proteomes" id="UP001059576">
    <property type="component" value="Chromosome"/>
</dbReference>
<evidence type="ECO:0000256" key="4">
    <source>
        <dbReference type="ARBA" id="ARBA00022692"/>
    </source>
</evidence>
<keyword evidence="3" id="KW-1003">Cell membrane</keyword>
<dbReference type="RefSeq" id="WP_129723086.1">
    <property type="nucleotide sequence ID" value="NZ_CP101808.1"/>
</dbReference>
<evidence type="ECO:0000259" key="8">
    <source>
        <dbReference type="PROSITE" id="PS50928"/>
    </source>
</evidence>
<evidence type="ECO:0000256" key="2">
    <source>
        <dbReference type="ARBA" id="ARBA00022448"/>
    </source>
</evidence>
<dbReference type="SUPFAM" id="SSF161098">
    <property type="entry name" value="MetI-like"/>
    <property type="match status" value="1"/>
</dbReference>
<dbReference type="InterPro" id="IPR025966">
    <property type="entry name" value="OppC_N"/>
</dbReference>
<feature type="domain" description="ABC transmembrane type-1" evidence="8">
    <location>
        <begin position="166"/>
        <end position="351"/>
    </location>
</feature>
<dbReference type="Pfam" id="PF00528">
    <property type="entry name" value="BPD_transp_1"/>
    <property type="match status" value="1"/>
</dbReference>
<feature type="transmembrane region" description="Helical" evidence="7">
    <location>
        <begin position="227"/>
        <end position="246"/>
    </location>
</feature>
<keyword evidence="6 7" id="KW-0472">Membrane</keyword>
<comment type="subcellular location">
    <subcellularLocation>
        <location evidence="1 7">Cell membrane</location>
        <topology evidence="1 7">Multi-pass membrane protein</topology>
    </subcellularLocation>
</comment>
<feature type="transmembrane region" description="Helical" evidence="7">
    <location>
        <begin position="198"/>
        <end position="221"/>
    </location>
</feature>
<dbReference type="InterPro" id="IPR050366">
    <property type="entry name" value="BP-dependent_transpt_permease"/>
</dbReference>
<evidence type="ECO:0000256" key="3">
    <source>
        <dbReference type="ARBA" id="ARBA00022475"/>
    </source>
</evidence>
<evidence type="ECO:0000256" key="6">
    <source>
        <dbReference type="ARBA" id="ARBA00023136"/>
    </source>
</evidence>
<proteinExistence type="inferred from homology"/>
<evidence type="ECO:0000256" key="5">
    <source>
        <dbReference type="ARBA" id="ARBA00022989"/>
    </source>
</evidence>
<keyword evidence="4 7" id="KW-0812">Transmembrane</keyword>
<reference evidence="9" key="1">
    <citation type="submission" date="2022-07" db="EMBL/GenBank/DDBJ databases">
        <title>Complete genome of Mycoplasma equigenitalium type strain T37.</title>
        <authorList>
            <person name="Spergser J."/>
        </authorList>
    </citation>
    <scope>NUCLEOTIDE SEQUENCE</scope>
    <source>
        <strain evidence="9">T37</strain>
    </source>
</reference>
<feature type="transmembrane region" description="Helical" evidence="7">
    <location>
        <begin position="331"/>
        <end position="351"/>
    </location>
</feature>
<dbReference type="InterPro" id="IPR000515">
    <property type="entry name" value="MetI-like"/>
</dbReference>
<feature type="transmembrane region" description="Helical" evidence="7">
    <location>
        <begin position="43"/>
        <end position="65"/>
    </location>
</feature>
<keyword evidence="2 7" id="KW-0813">Transport</keyword>
<evidence type="ECO:0000313" key="9">
    <source>
        <dbReference type="EMBL" id="UUD36789.1"/>
    </source>
</evidence>
<dbReference type="Pfam" id="PF12911">
    <property type="entry name" value="OppC_N"/>
    <property type="match status" value="1"/>
</dbReference>
<organism evidence="9 10">
    <name type="scientific">Mycoplasmopsis equigenitalium</name>
    <dbReference type="NCBI Taxonomy" id="114883"/>
    <lineage>
        <taxon>Bacteria</taxon>
        <taxon>Bacillati</taxon>
        <taxon>Mycoplasmatota</taxon>
        <taxon>Mycoplasmoidales</taxon>
        <taxon>Metamycoplasmataceae</taxon>
        <taxon>Mycoplasmopsis</taxon>
    </lineage>
</organism>
<feature type="transmembrane region" description="Helical" evidence="7">
    <location>
        <begin position="165"/>
        <end position="191"/>
    </location>
</feature>
<protein>
    <submittedName>
        <fullName evidence="9">ABC transporter permease subunit</fullName>
    </submittedName>
</protein>
<name>A0ABY5J245_9BACT</name>
<gene>
    <name evidence="9" type="ORF">NPA09_02730</name>
</gene>
<dbReference type="InterPro" id="IPR035906">
    <property type="entry name" value="MetI-like_sf"/>
</dbReference>
<dbReference type="PROSITE" id="PS50928">
    <property type="entry name" value="ABC_TM1"/>
    <property type="match status" value="1"/>
</dbReference>
<accession>A0ABY5J245</accession>
<dbReference type="PANTHER" id="PTHR43386">
    <property type="entry name" value="OLIGOPEPTIDE TRANSPORT SYSTEM PERMEASE PROTEIN APPC"/>
    <property type="match status" value="1"/>
</dbReference>
<evidence type="ECO:0000313" key="10">
    <source>
        <dbReference type="Proteomes" id="UP001059576"/>
    </source>
</evidence>
<keyword evidence="10" id="KW-1185">Reference proteome</keyword>
<dbReference type="EMBL" id="CP101808">
    <property type="protein sequence ID" value="UUD36789.1"/>
    <property type="molecule type" value="Genomic_DNA"/>
</dbReference>
<evidence type="ECO:0000256" key="7">
    <source>
        <dbReference type="RuleBase" id="RU363032"/>
    </source>
</evidence>
<keyword evidence="5 7" id="KW-1133">Transmembrane helix</keyword>
<comment type="similarity">
    <text evidence="7">Belongs to the binding-protein-dependent transport system permease family.</text>
</comment>
<evidence type="ECO:0000256" key="1">
    <source>
        <dbReference type="ARBA" id="ARBA00004651"/>
    </source>
</evidence>
<sequence length="368" mass="42164">MQKIKNVEKSLMHLATKKATVHDQVIPISQTKRYWLRFFTNKTLLVSLIIFLICFAFIILSFFLYRANPNEPINNAYEMIRELPSELSPFKTKQLTQGDELNLFNELAKNYKDFVFIEKVPKTNLWNVAYNAYELTNDGSIVHILGTNASGIDIFARIIHTELSMLLLTLFATTIALFISTLLGIGVATLLRKQLSKFIYNLFGTFAIIPYLLLSVILFLIFKNSFINALLIFSSLSTIVLFTNAYNKTIWLLNQEFTNADIAAGFSKWNLMTKSFFKYVFNTQLILVIEHFSLIFMSYSAISIFSIDTDHNLLIGTTIKEALDLINTNPWYLITILIITTTFTFSFKFIAVGLNKTYDPQGENNAQK</sequence>